<dbReference type="SUPFAM" id="SSF54106">
    <property type="entry name" value="LysM domain"/>
    <property type="match status" value="2"/>
</dbReference>
<dbReference type="CDD" id="cd00118">
    <property type="entry name" value="LysM"/>
    <property type="match status" value="2"/>
</dbReference>
<feature type="domain" description="LysM" evidence="3">
    <location>
        <begin position="88"/>
        <end position="134"/>
    </location>
</feature>
<sequence>SPSPVMPKTDPDCTKYHRVVQGDTCDGIDRQHGITLAEITHWNPLVGPDCTNLWLGYYVCVDAPDKPIPSTETVLSPLEPSTEPKCTKWHLVESGDTCFGIEHDYGITDAQFHNWNPLVGTDCAGLWLGYYVCV</sequence>
<dbReference type="Proteomes" id="UP000184188">
    <property type="component" value="Unassembled WGS sequence"/>
</dbReference>
<dbReference type="AlphaFoldDB" id="A0A1L9SHK5"/>
<dbReference type="SMART" id="SM00257">
    <property type="entry name" value="LysM"/>
    <property type="match status" value="2"/>
</dbReference>
<name>A0A1L9SHK5_9EURO</name>
<evidence type="ECO:0000256" key="2">
    <source>
        <dbReference type="ARBA" id="ARBA00023026"/>
    </source>
</evidence>
<dbReference type="Gene3D" id="3.10.350.10">
    <property type="entry name" value="LysM domain"/>
    <property type="match status" value="2"/>
</dbReference>
<dbReference type="STRING" id="1073090.A0A1L9SHK5"/>
<accession>A0A1L9SHK5</accession>
<keyword evidence="2" id="KW-0843">Virulence</keyword>
<dbReference type="Pfam" id="PF01476">
    <property type="entry name" value="LysM"/>
    <property type="match status" value="2"/>
</dbReference>
<dbReference type="GeneID" id="34614910"/>
<evidence type="ECO:0000313" key="5">
    <source>
        <dbReference type="Proteomes" id="UP000184188"/>
    </source>
</evidence>
<dbReference type="InterPro" id="IPR036779">
    <property type="entry name" value="LysM_dom_sf"/>
</dbReference>
<dbReference type="InterPro" id="IPR018392">
    <property type="entry name" value="LysM"/>
</dbReference>
<dbReference type="GO" id="GO:0008061">
    <property type="term" value="F:chitin binding"/>
    <property type="evidence" value="ECO:0007669"/>
    <property type="project" value="UniProtKB-KW"/>
</dbReference>
<dbReference type="PROSITE" id="PS51782">
    <property type="entry name" value="LYSM"/>
    <property type="match status" value="2"/>
</dbReference>
<dbReference type="EMBL" id="KV878342">
    <property type="protein sequence ID" value="OJJ46524.1"/>
    <property type="molecule type" value="Genomic_DNA"/>
</dbReference>
<evidence type="ECO:0000256" key="1">
    <source>
        <dbReference type="ARBA" id="ARBA00022669"/>
    </source>
</evidence>
<keyword evidence="1" id="KW-0147">Chitin-binding</keyword>
<evidence type="ECO:0000313" key="4">
    <source>
        <dbReference type="EMBL" id="OJJ46524.1"/>
    </source>
</evidence>
<protein>
    <recommendedName>
        <fullName evidence="3">LysM domain-containing protein</fullName>
    </recommendedName>
</protein>
<feature type="non-terminal residue" evidence="4">
    <location>
        <position position="1"/>
    </location>
</feature>
<feature type="domain" description="LysM" evidence="3">
    <location>
        <begin position="15"/>
        <end position="61"/>
    </location>
</feature>
<dbReference type="OrthoDB" id="5985073at2759"/>
<dbReference type="VEuPathDB" id="FungiDB:ASPZODRAFT_52789"/>
<organism evidence="4 5">
    <name type="scientific">Penicilliopsis zonata CBS 506.65</name>
    <dbReference type="NCBI Taxonomy" id="1073090"/>
    <lineage>
        <taxon>Eukaryota</taxon>
        <taxon>Fungi</taxon>
        <taxon>Dikarya</taxon>
        <taxon>Ascomycota</taxon>
        <taxon>Pezizomycotina</taxon>
        <taxon>Eurotiomycetes</taxon>
        <taxon>Eurotiomycetidae</taxon>
        <taxon>Eurotiales</taxon>
        <taxon>Aspergillaceae</taxon>
        <taxon>Penicilliopsis</taxon>
    </lineage>
</organism>
<feature type="non-terminal residue" evidence="4">
    <location>
        <position position="134"/>
    </location>
</feature>
<dbReference type="InterPro" id="IPR052210">
    <property type="entry name" value="LysM1-like"/>
</dbReference>
<proteinExistence type="predicted"/>
<reference evidence="5" key="1">
    <citation type="journal article" date="2017" name="Genome Biol.">
        <title>Comparative genomics reveals high biological diversity and specific adaptations in the industrially and medically important fungal genus Aspergillus.</title>
        <authorList>
            <person name="de Vries R.P."/>
            <person name="Riley R."/>
            <person name="Wiebenga A."/>
            <person name="Aguilar-Osorio G."/>
            <person name="Amillis S."/>
            <person name="Uchima C.A."/>
            <person name="Anderluh G."/>
            <person name="Asadollahi M."/>
            <person name="Askin M."/>
            <person name="Barry K."/>
            <person name="Battaglia E."/>
            <person name="Bayram O."/>
            <person name="Benocci T."/>
            <person name="Braus-Stromeyer S.A."/>
            <person name="Caldana C."/>
            <person name="Canovas D."/>
            <person name="Cerqueira G.C."/>
            <person name="Chen F."/>
            <person name="Chen W."/>
            <person name="Choi C."/>
            <person name="Clum A."/>
            <person name="Dos Santos R.A."/>
            <person name="Damasio A.R."/>
            <person name="Diallinas G."/>
            <person name="Emri T."/>
            <person name="Fekete E."/>
            <person name="Flipphi M."/>
            <person name="Freyberg S."/>
            <person name="Gallo A."/>
            <person name="Gournas C."/>
            <person name="Habgood R."/>
            <person name="Hainaut M."/>
            <person name="Harispe M.L."/>
            <person name="Henrissat B."/>
            <person name="Hilden K.S."/>
            <person name="Hope R."/>
            <person name="Hossain A."/>
            <person name="Karabika E."/>
            <person name="Karaffa L."/>
            <person name="Karanyi Z."/>
            <person name="Krasevec N."/>
            <person name="Kuo A."/>
            <person name="Kusch H."/>
            <person name="LaButti K."/>
            <person name="Lagendijk E.L."/>
            <person name="Lapidus A."/>
            <person name="Levasseur A."/>
            <person name="Lindquist E."/>
            <person name="Lipzen A."/>
            <person name="Logrieco A.F."/>
            <person name="MacCabe A."/>
            <person name="Maekelae M.R."/>
            <person name="Malavazi I."/>
            <person name="Melin P."/>
            <person name="Meyer V."/>
            <person name="Mielnichuk N."/>
            <person name="Miskei M."/>
            <person name="Molnar A.P."/>
            <person name="Mule G."/>
            <person name="Ngan C.Y."/>
            <person name="Orejas M."/>
            <person name="Orosz E."/>
            <person name="Ouedraogo J.P."/>
            <person name="Overkamp K.M."/>
            <person name="Park H.-S."/>
            <person name="Perrone G."/>
            <person name="Piumi F."/>
            <person name="Punt P.J."/>
            <person name="Ram A.F."/>
            <person name="Ramon A."/>
            <person name="Rauscher S."/>
            <person name="Record E."/>
            <person name="Riano-Pachon D.M."/>
            <person name="Robert V."/>
            <person name="Roehrig J."/>
            <person name="Ruller R."/>
            <person name="Salamov A."/>
            <person name="Salih N.S."/>
            <person name="Samson R.A."/>
            <person name="Sandor E."/>
            <person name="Sanguinetti M."/>
            <person name="Schuetze T."/>
            <person name="Sepcic K."/>
            <person name="Shelest E."/>
            <person name="Sherlock G."/>
            <person name="Sophianopoulou V."/>
            <person name="Squina F.M."/>
            <person name="Sun H."/>
            <person name="Susca A."/>
            <person name="Todd R.B."/>
            <person name="Tsang A."/>
            <person name="Unkles S.E."/>
            <person name="van de Wiele N."/>
            <person name="van Rossen-Uffink D."/>
            <person name="Oliveira J.V."/>
            <person name="Vesth T.C."/>
            <person name="Visser J."/>
            <person name="Yu J.-H."/>
            <person name="Zhou M."/>
            <person name="Andersen M.R."/>
            <person name="Archer D.B."/>
            <person name="Baker S.E."/>
            <person name="Benoit I."/>
            <person name="Brakhage A.A."/>
            <person name="Braus G.H."/>
            <person name="Fischer R."/>
            <person name="Frisvad J.C."/>
            <person name="Goldman G.H."/>
            <person name="Houbraken J."/>
            <person name="Oakley B."/>
            <person name="Pocsi I."/>
            <person name="Scazzocchio C."/>
            <person name="Seiboth B."/>
            <person name="vanKuyk P.A."/>
            <person name="Wortman J."/>
            <person name="Dyer P.S."/>
            <person name="Grigoriev I.V."/>
        </authorList>
    </citation>
    <scope>NUCLEOTIDE SEQUENCE [LARGE SCALE GENOMIC DNA]</scope>
    <source>
        <strain evidence="5">CBS 506.65</strain>
    </source>
</reference>
<dbReference type="PANTHER" id="PTHR34997:SF1">
    <property type="entry name" value="PEPTIDOGLYCAN-BINDING LYSIN DOMAIN"/>
    <property type="match status" value="1"/>
</dbReference>
<gene>
    <name evidence="4" type="ORF">ASPZODRAFT_52789</name>
</gene>
<keyword evidence="5" id="KW-1185">Reference proteome</keyword>
<dbReference type="PANTHER" id="PTHR34997">
    <property type="entry name" value="AM15"/>
    <property type="match status" value="1"/>
</dbReference>
<dbReference type="RefSeq" id="XP_022581034.1">
    <property type="nucleotide sequence ID" value="XM_022728446.1"/>
</dbReference>
<evidence type="ECO:0000259" key="3">
    <source>
        <dbReference type="PROSITE" id="PS51782"/>
    </source>
</evidence>